<dbReference type="InterPro" id="IPR024403">
    <property type="entry name" value="DHOase_cat"/>
</dbReference>
<protein>
    <submittedName>
        <fullName evidence="4">Dihydroorotase</fullName>
    </submittedName>
</protein>
<name>A0A1I5SGW2_9BACT</name>
<dbReference type="InterPro" id="IPR032466">
    <property type="entry name" value="Metal_Hydrolase"/>
</dbReference>
<dbReference type="InterPro" id="IPR006680">
    <property type="entry name" value="Amidohydro-rel"/>
</dbReference>
<sequence>MKILIRSAKIVQKGSSLNGLIRDIFIENGKIAEIGENLMVEADEVVEEEGLSVSAGWFDMRVHAKDPGLEYKEDLYSMESAAKAGGITEIATLPNTKPTVQTRESVQYLKNFGKNNLVAIHPMAAVTLKCEGKDFTEMIDLNQAGAVAFTDGEHPLQNADIFLKTLQYLAQFGGILVNRPEEENLTHFGQMHEGITSTLIGMKGMPKMAEDMMVMRDLKLLQYVVSSPLFKMPNRKSLLHFSCISTAESVEMIGQAKEMGLPVSCDVAAHQLAFTDENLFSFDPNLKVNPPFRAQEDVDALWEGLANGTIDAIVSDHNPHEEESKKLEFDMAEFGVIGLETLFPAIATNNEILSAEEIIEKITTGPRRILGIANPKIEIGQNANLTVFSADKTWNYTEKSIVSKSKNSPFIGQTFTGKAVAVINNGKFWKTEK</sequence>
<dbReference type="GO" id="GO:0005737">
    <property type="term" value="C:cytoplasm"/>
    <property type="evidence" value="ECO:0007669"/>
    <property type="project" value="TreeGrafter"/>
</dbReference>
<dbReference type="GO" id="GO:0004151">
    <property type="term" value="F:dihydroorotase activity"/>
    <property type="evidence" value="ECO:0007669"/>
    <property type="project" value="InterPro"/>
</dbReference>
<gene>
    <name evidence="4" type="ORF">SAMN04515674_10522</name>
</gene>
<feature type="domain" description="Amidohydrolase-related" evidence="2">
    <location>
        <begin position="278"/>
        <end position="427"/>
    </location>
</feature>
<keyword evidence="1" id="KW-0665">Pyrimidine biosynthesis</keyword>
<dbReference type="AlphaFoldDB" id="A0A1I5SGW2"/>
<evidence type="ECO:0000313" key="5">
    <source>
        <dbReference type="Proteomes" id="UP000199306"/>
    </source>
</evidence>
<dbReference type="SUPFAM" id="SSF51338">
    <property type="entry name" value="Composite domain of metallo-dependent hydrolases"/>
    <property type="match status" value="1"/>
</dbReference>
<dbReference type="OrthoDB" id="9765462at2"/>
<evidence type="ECO:0000256" key="1">
    <source>
        <dbReference type="ARBA" id="ARBA00022975"/>
    </source>
</evidence>
<proteinExistence type="predicted"/>
<dbReference type="CDD" id="cd01317">
    <property type="entry name" value="DHOase_IIa"/>
    <property type="match status" value="1"/>
</dbReference>
<dbReference type="GO" id="GO:0004038">
    <property type="term" value="F:allantoinase activity"/>
    <property type="evidence" value="ECO:0007669"/>
    <property type="project" value="TreeGrafter"/>
</dbReference>
<dbReference type="GO" id="GO:0046872">
    <property type="term" value="F:metal ion binding"/>
    <property type="evidence" value="ECO:0007669"/>
    <property type="project" value="InterPro"/>
</dbReference>
<dbReference type="PANTHER" id="PTHR43668">
    <property type="entry name" value="ALLANTOINASE"/>
    <property type="match status" value="1"/>
</dbReference>
<dbReference type="PANTHER" id="PTHR43668:SF2">
    <property type="entry name" value="ALLANTOINASE"/>
    <property type="match status" value="1"/>
</dbReference>
<keyword evidence="5" id="KW-1185">Reference proteome</keyword>
<evidence type="ECO:0000313" key="4">
    <source>
        <dbReference type="EMBL" id="SFP69970.1"/>
    </source>
</evidence>
<dbReference type="NCBIfam" id="TIGR00857">
    <property type="entry name" value="pyrC_multi"/>
    <property type="match status" value="1"/>
</dbReference>
<dbReference type="InterPro" id="IPR004722">
    <property type="entry name" value="DHOase"/>
</dbReference>
<feature type="domain" description="Dihydroorotase catalytic" evidence="3">
    <location>
        <begin position="56"/>
        <end position="220"/>
    </location>
</feature>
<dbReference type="GO" id="GO:0006145">
    <property type="term" value="P:purine nucleobase catabolic process"/>
    <property type="evidence" value="ECO:0007669"/>
    <property type="project" value="TreeGrafter"/>
</dbReference>
<dbReference type="InterPro" id="IPR011059">
    <property type="entry name" value="Metal-dep_hydrolase_composite"/>
</dbReference>
<dbReference type="Pfam" id="PF01979">
    <property type="entry name" value="Amidohydro_1"/>
    <property type="match status" value="1"/>
</dbReference>
<dbReference type="RefSeq" id="WP_092016284.1">
    <property type="nucleotide sequence ID" value="NZ_FOXH01000005.1"/>
</dbReference>
<dbReference type="Pfam" id="PF12890">
    <property type="entry name" value="DHOase"/>
    <property type="match status" value="1"/>
</dbReference>
<dbReference type="Gene3D" id="3.20.20.140">
    <property type="entry name" value="Metal-dependent hydrolases"/>
    <property type="match status" value="1"/>
</dbReference>
<dbReference type="GO" id="GO:0006221">
    <property type="term" value="P:pyrimidine nucleotide biosynthetic process"/>
    <property type="evidence" value="ECO:0007669"/>
    <property type="project" value="UniProtKB-KW"/>
</dbReference>
<evidence type="ECO:0000259" key="2">
    <source>
        <dbReference type="Pfam" id="PF01979"/>
    </source>
</evidence>
<dbReference type="SUPFAM" id="SSF51556">
    <property type="entry name" value="Metallo-dependent hydrolases"/>
    <property type="match status" value="1"/>
</dbReference>
<accession>A0A1I5SGW2</accession>
<dbReference type="EMBL" id="FOXH01000005">
    <property type="protein sequence ID" value="SFP69970.1"/>
    <property type="molecule type" value="Genomic_DNA"/>
</dbReference>
<dbReference type="Gene3D" id="2.30.40.10">
    <property type="entry name" value="Urease, subunit C, domain 1"/>
    <property type="match status" value="1"/>
</dbReference>
<organism evidence="4 5">
    <name type="scientific">Pseudarcicella hirudinis</name>
    <dbReference type="NCBI Taxonomy" id="1079859"/>
    <lineage>
        <taxon>Bacteria</taxon>
        <taxon>Pseudomonadati</taxon>
        <taxon>Bacteroidota</taxon>
        <taxon>Cytophagia</taxon>
        <taxon>Cytophagales</taxon>
        <taxon>Flectobacillaceae</taxon>
        <taxon>Pseudarcicella</taxon>
    </lineage>
</organism>
<evidence type="ECO:0000259" key="3">
    <source>
        <dbReference type="Pfam" id="PF12890"/>
    </source>
</evidence>
<reference evidence="4 5" key="1">
    <citation type="submission" date="2016-10" db="EMBL/GenBank/DDBJ databases">
        <authorList>
            <person name="de Groot N.N."/>
        </authorList>
    </citation>
    <scope>NUCLEOTIDE SEQUENCE [LARGE SCALE GENOMIC DNA]</scope>
    <source>
        <strain evidence="5">E92,LMG 26720,CCM 7988</strain>
    </source>
</reference>
<dbReference type="Proteomes" id="UP000199306">
    <property type="component" value="Unassembled WGS sequence"/>
</dbReference>
<dbReference type="InterPro" id="IPR050138">
    <property type="entry name" value="DHOase/Allantoinase_Hydrolase"/>
</dbReference>
<dbReference type="STRING" id="1079859.SAMN04515674_10522"/>